<name>A0A2A4YFP0_UNCAE</name>
<dbReference type="Gene3D" id="3.10.50.40">
    <property type="match status" value="1"/>
</dbReference>
<comment type="subcellular location">
    <subcellularLocation>
        <location evidence="2">Cytoplasm</location>
    </subcellularLocation>
</comment>
<evidence type="ECO:0000256" key="6">
    <source>
        <dbReference type="ARBA" id="ARBA00023110"/>
    </source>
</evidence>
<evidence type="ECO:0000256" key="4">
    <source>
        <dbReference type="ARBA" id="ARBA00013194"/>
    </source>
</evidence>
<dbReference type="SUPFAM" id="SSF54534">
    <property type="entry name" value="FKBP-like"/>
    <property type="match status" value="1"/>
</dbReference>
<evidence type="ECO:0000313" key="13">
    <source>
        <dbReference type="Proteomes" id="UP000217838"/>
    </source>
</evidence>
<evidence type="ECO:0000256" key="1">
    <source>
        <dbReference type="ARBA" id="ARBA00000971"/>
    </source>
</evidence>
<dbReference type="NCBIfam" id="TIGR00115">
    <property type="entry name" value="tig"/>
    <property type="match status" value="1"/>
</dbReference>
<dbReference type="InterPro" id="IPR008881">
    <property type="entry name" value="Trigger_fac_ribosome-bd_bac"/>
</dbReference>
<comment type="caution">
    <text evidence="12">The sequence shown here is derived from an EMBL/GenBank/DDBJ whole genome shotgun (WGS) entry which is preliminary data.</text>
</comment>
<keyword evidence="8" id="KW-0413">Isomerase</keyword>
<dbReference type="SUPFAM" id="SSF109998">
    <property type="entry name" value="Triger factor/SurA peptide-binding domain-like"/>
    <property type="match status" value="1"/>
</dbReference>
<dbReference type="AlphaFoldDB" id="A0A2A4YFP0"/>
<dbReference type="Gene3D" id="3.30.70.1050">
    <property type="entry name" value="Trigger factor ribosome-binding domain"/>
    <property type="match status" value="1"/>
</dbReference>
<dbReference type="GO" id="GO:0005737">
    <property type="term" value="C:cytoplasm"/>
    <property type="evidence" value="ECO:0007669"/>
    <property type="project" value="UniProtKB-SubCell"/>
</dbReference>
<dbReference type="GO" id="GO:0015031">
    <property type="term" value="P:protein transport"/>
    <property type="evidence" value="ECO:0007669"/>
    <property type="project" value="InterPro"/>
</dbReference>
<evidence type="ECO:0000256" key="9">
    <source>
        <dbReference type="ARBA" id="ARBA00029986"/>
    </source>
</evidence>
<feature type="domain" description="Trigger factor C-terminal" evidence="11">
    <location>
        <begin position="279"/>
        <end position="401"/>
    </location>
</feature>
<protein>
    <recommendedName>
        <fullName evidence="5">Trigger factor</fullName>
        <ecNumber evidence="4">5.2.1.8</ecNumber>
    </recommendedName>
    <alternativeName>
        <fullName evidence="9">PPIase</fullName>
    </alternativeName>
</protein>
<evidence type="ECO:0000256" key="2">
    <source>
        <dbReference type="ARBA" id="ARBA00004496"/>
    </source>
</evidence>
<sequence length="450" mass="51786">MENQKTSEQTLKNEMIELQVERKPNCLVEFAVKATPSLVKDSQKQAIKSVAKETTVPGFRKGKAPDNLILKNFAKAVDERWQKSIAELAFKECEKLAKIPLLNNEARISFDMKSFDLKAGAELTFNFEAEPDVPKVKLSDFKIDKVKDEGVTQEKIEETIKRIRLFFSTWKQVSDRPVQNTDFIIVDIDLVDDENPQKAFSNTRLEVNEKGMAQWMYKIVLGMKTGEEKEGISEPDSDASEEDKNLFKPKKVKITLKTIEEPVLPAVDDDLAKKVGVDTADEMKTRLKSLLKKQSEEATQKEYREQISKQFLEKLTFELPESLMQREVQFRTSQNMSDASYKKYYDNLSADEKKEEALKLNTQAEEALRLFYICKQVSQDYKIDITSNDLDHNVTTTLDAMFADRDLLNPNKTDQQKALLMSRMLLSKSQDFIIEKLLEEKKTPKKETDS</sequence>
<proteinExistence type="inferred from homology"/>
<dbReference type="InterPro" id="IPR008880">
    <property type="entry name" value="Trigger_fac_C"/>
</dbReference>
<evidence type="ECO:0000259" key="11">
    <source>
        <dbReference type="Pfam" id="PF05698"/>
    </source>
</evidence>
<accession>A0A2A4YFP0</accession>
<keyword evidence="6" id="KW-0697">Rotamase</keyword>
<dbReference type="PIRSF" id="PIRSF003095">
    <property type="entry name" value="Trigger_factor"/>
    <property type="match status" value="1"/>
</dbReference>
<dbReference type="InterPro" id="IPR036611">
    <property type="entry name" value="Trigger_fac_ribosome-bd_sf"/>
</dbReference>
<comment type="similarity">
    <text evidence="3">Belongs to the FKBP-type PPIase family. Tig subfamily.</text>
</comment>
<dbReference type="SUPFAM" id="SSF102735">
    <property type="entry name" value="Trigger factor ribosome-binding domain"/>
    <property type="match status" value="1"/>
</dbReference>
<gene>
    <name evidence="12" type="primary">tig</name>
    <name evidence="12" type="ORF">COB11_04980</name>
</gene>
<evidence type="ECO:0000256" key="7">
    <source>
        <dbReference type="ARBA" id="ARBA00023186"/>
    </source>
</evidence>
<feature type="domain" description="Trigger factor ribosome-binding bacterial" evidence="10">
    <location>
        <begin position="17"/>
        <end position="163"/>
    </location>
</feature>
<dbReference type="InterPro" id="IPR046357">
    <property type="entry name" value="PPIase_dom_sf"/>
</dbReference>
<dbReference type="EMBL" id="NVUU01000056">
    <property type="protein sequence ID" value="PCI93646.1"/>
    <property type="molecule type" value="Genomic_DNA"/>
</dbReference>
<evidence type="ECO:0000259" key="10">
    <source>
        <dbReference type="Pfam" id="PF05697"/>
    </source>
</evidence>
<dbReference type="Proteomes" id="UP000217838">
    <property type="component" value="Unassembled WGS sequence"/>
</dbReference>
<reference evidence="13" key="1">
    <citation type="submission" date="2017-08" db="EMBL/GenBank/DDBJ databases">
        <title>A dynamic microbial community with high functional redundancy inhabits the cold, oxic subseafloor aquifer.</title>
        <authorList>
            <person name="Tully B.J."/>
            <person name="Wheat C.G."/>
            <person name="Glazer B.T."/>
            <person name="Huber J.A."/>
        </authorList>
    </citation>
    <scope>NUCLEOTIDE SEQUENCE [LARGE SCALE GENOMIC DNA]</scope>
</reference>
<evidence type="ECO:0000313" key="12">
    <source>
        <dbReference type="EMBL" id="PCI93646.1"/>
    </source>
</evidence>
<comment type="catalytic activity">
    <reaction evidence="1">
        <text>[protein]-peptidylproline (omega=180) = [protein]-peptidylproline (omega=0)</text>
        <dbReference type="Rhea" id="RHEA:16237"/>
        <dbReference type="Rhea" id="RHEA-COMP:10747"/>
        <dbReference type="Rhea" id="RHEA-COMP:10748"/>
        <dbReference type="ChEBI" id="CHEBI:83833"/>
        <dbReference type="ChEBI" id="CHEBI:83834"/>
        <dbReference type="EC" id="5.2.1.8"/>
    </reaction>
</comment>
<dbReference type="Gene3D" id="1.10.3120.10">
    <property type="entry name" value="Trigger factor, C-terminal domain"/>
    <property type="match status" value="1"/>
</dbReference>
<organism evidence="12 13">
    <name type="scientific">Aerophobetes bacterium</name>
    <dbReference type="NCBI Taxonomy" id="2030807"/>
    <lineage>
        <taxon>Bacteria</taxon>
        <taxon>Candidatus Aerophobota</taxon>
    </lineage>
</organism>
<evidence type="ECO:0000256" key="3">
    <source>
        <dbReference type="ARBA" id="ARBA00005464"/>
    </source>
</evidence>
<evidence type="ECO:0000256" key="8">
    <source>
        <dbReference type="ARBA" id="ARBA00023235"/>
    </source>
</evidence>
<dbReference type="EC" id="5.2.1.8" evidence="4"/>
<keyword evidence="7" id="KW-0143">Chaperone</keyword>
<dbReference type="Pfam" id="PF05698">
    <property type="entry name" value="Trigger_C"/>
    <property type="match status" value="1"/>
</dbReference>
<evidence type="ECO:0000256" key="5">
    <source>
        <dbReference type="ARBA" id="ARBA00016902"/>
    </source>
</evidence>
<dbReference type="GO" id="GO:0003755">
    <property type="term" value="F:peptidyl-prolyl cis-trans isomerase activity"/>
    <property type="evidence" value="ECO:0007669"/>
    <property type="project" value="UniProtKB-KW"/>
</dbReference>
<dbReference type="InterPro" id="IPR005215">
    <property type="entry name" value="Trig_fac"/>
</dbReference>
<dbReference type="InterPro" id="IPR037041">
    <property type="entry name" value="Trigger_fac_C_sf"/>
</dbReference>
<dbReference type="InterPro" id="IPR027304">
    <property type="entry name" value="Trigger_fact/SurA_dom_sf"/>
</dbReference>
<dbReference type="GO" id="GO:0006457">
    <property type="term" value="P:protein folding"/>
    <property type="evidence" value="ECO:0007669"/>
    <property type="project" value="InterPro"/>
</dbReference>
<dbReference type="Pfam" id="PF05697">
    <property type="entry name" value="Trigger_N"/>
    <property type="match status" value="1"/>
</dbReference>